<dbReference type="InterPro" id="IPR013783">
    <property type="entry name" value="Ig-like_fold"/>
</dbReference>
<keyword evidence="4 11" id="KW-0732">Signal</keyword>
<evidence type="ECO:0000313" key="14">
    <source>
        <dbReference type="EMBL" id="XBH20898.1"/>
    </source>
</evidence>
<dbReference type="InterPro" id="IPR013189">
    <property type="entry name" value="Glyco_hydro_32_C"/>
</dbReference>
<keyword evidence="10" id="KW-1133">Transmembrane helix</keyword>
<dbReference type="InterPro" id="IPR036116">
    <property type="entry name" value="FN3_sf"/>
</dbReference>
<dbReference type="SMART" id="SM00640">
    <property type="entry name" value="Glyco_32"/>
    <property type="match status" value="1"/>
</dbReference>
<dbReference type="PROSITE" id="PS50853">
    <property type="entry name" value="FN3"/>
    <property type="match status" value="1"/>
</dbReference>
<proteinExistence type="inferred from homology"/>
<evidence type="ECO:0000256" key="2">
    <source>
        <dbReference type="ARBA" id="ARBA00022512"/>
    </source>
</evidence>
<reference evidence="14" key="1">
    <citation type="submission" date="2024-02" db="EMBL/GenBank/DDBJ databases">
        <title>Tomenella chthoni gen. nov. sp. nov., a member of the family Jonesiaceae isolated from bat guano.</title>
        <authorList>
            <person name="Miller S.L."/>
            <person name="King J."/>
            <person name="Sankaranarayanan K."/>
            <person name="Lawson P.A."/>
        </authorList>
    </citation>
    <scope>NUCLEOTIDE SEQUENCE</scope>
    <source>
        <strain evidence="14">BS-20</strain>
    </source>
</reference>
<keyword evidence="7" id="KW-0326">Glycosidase</keyword>
<comment type="similarity">
    <text evidence="1">Belongs to the glycosyl hydrolase 32 family.</text>
</comment>
<evidence type="ECO:0000256" key="9">
    <source>
        <dbReference type="SAM" id="MobiDB-lite"/>
    </source>
</evidence>
<feature type="compositionally biased region" description="Basic and acidic residues" evidence="9">
    <location>
        <begin position="1003"/>
        <end position="1013"/>
    </location>
</feature>
<evidence type="ECO:0000259" key="12">
    <source>
        <dbReference type="PROSITE" id="PS50847"/>
    </source>
</evidence>
<dbReference type="Gene3D" id="2.60.40.10">
    <property type="entry name" value="Immunoglobulins"/>
    <property type="match status" value="1"/>
</dbReference>
<feature type="signal peptide" evidence="11">
    <location>
        <begin position="1"/>
        <end position="30"/>
    </location>
</feature>
<feature type="region of interest" description="Disordered" evidence="9">
    <location>
        <begin position="986"/>
        <end position="1016"/>
    </location>
</feature>
<feature type="domain" description="Gram-positive cocci surface proteins LPxTG" evidence="12">
    <location>
        <begin position="1012"/>
        <end position="1047"/>
    </location>
</feature>
<dbReference type="NCBIfam" id="TIGR01167">
    <property type="entry name" value="LPXTG_anchor"/>
    <property type="match status" value="1"/>
</dbReference>
<dbReference type="GO" id="GO:0000272">
    <property type="term" value="P:polysaccharide catabolic process"/>
    <property type="evidence" value="ECO:0007669"/>
    <property type="project" value="UniProtKB-KW"/>
</dbReference>
<keyword evidence="8" id="KW-0624">Polysaccharide degradation</keyword>
<accession>A0AAU7DUI5</accession>
<evidence type="ECO:0000256" key="8">
    <source>
        <dbReference type="ARBA" id="ARBA00023326"/>
    </source>
</evidence>
<dbReference type="EMBL" id="CP146203">
    <property type="protein sequence ID" value="XBH20898.1"/>
    <property type="molecule type" value="Genomic_DNA"/>
</dbReference>
<dbReference type="SUPFAM" id="SSF75005">
    <property type="entry name" value="Arabinanase/levansucrase/invertase"/>
    <property type="match status" value="1"/>
</dbReference>
<evidence type="ECO:0000256" key="6">
    <source>
        <dbReference type="ARBA" id="ARBA00023088"/>
    </source>
</evidence>
<dbReference type="PANTHER" id="PTHR42800:SF1">
    <property type="entry name" value="EXOINULINASE INUD (AFU_ORTHOLOGUE AFUA_5G00480)"/>
    <property type="match status" value="1"/>
</dbReference>
<dbReference type="Pfam" id="PF00251">
    <property type="entry name" value="Glyco_hydro_32N"/>
    <property type="match status" value="2"/>
</dbReference>
<dbReference type="SUPFAM" id="SSF49899">
    <property type="entry name" value="Concanavalin A-like lectins/glucanases"/>
    <property type="match status" value="1"/>
</dbReference>
<dbReference type="SMART" id="SM00060">
    <property type="entry name" value="FN3"/>
    <property type="match status" value="1"/>
</dbReference>
<dbReference type="Gene3D" id="2.115.10.20">
    <property type="entry name" value="Glycosyl hydrolase domain, family 43"/>
    <property type="match status" value="2"/>
</dbReference>
<dbReference type="AlphaFoldDB" id="A0AAU7DUI5"/>
<dbReference type="PROSITE" id="PS00609">
    <property type="entry name" value="GLYCOSYL_HYDROL_F32"/>
    <property type="match status" value="1"/>
</dbReference>
<dbReference type="GO" id="GO:0004575">
    <property type="term" value="F:sucrose alpha-glucosidase activity"/>
    <property type="evidence" value="ECO:0007669"/>
    <property type="project" value="TreeGrafter"/>
</dbReference>
<protein>
    <submittedName>
        <fullName evidence="14">GH32 C-terminal domain-containing protein</fullName>
    </submittedName>
</protein>
<feature type="compositionally biased region" description="Acidic residues" evidence="9">
    <location>
        <begin position="986"/>
        <end position="1002"/>
    </location>
</feature>
<dbReference type="PROSITE" id="PS50847">
    <property type="entry name" value="GRAM_POS_ANCHORING"/>
    <property type="match status" value="1"/>
</dbReference>
<keyword evidence="6" id="KW-0572">Peptidoglycan-anchor</keyword>
<dbReference type="Gene3D" id="2.60.120.560">
    <property type="entry name" value="Exo-inulinase, domain 1"/>
    <property type="match status" value="1"/>
</dbReference>
<dbReference type="Pfam" id="PF08244">
    <property type="entry name" value="Glyco_hydro_32C"/>
    <property type="match status" value="1"/>
</dbReference>
<name>A0AAU7DUI5_9MICO</name>
<dbReference type="InterPro" id="IPR018053">
    <property type="entry name" value="Glyco_hydro_32_AS"/>
</dbReference>
<evidence type="ECO:0000256" key="5">
    <source>
        <dbReference type="ARBA" id="ARBA00022801"/>
    </source>
</evidence>
<dbReference type="CDD" id="cd18622">
    <property type="entry name" value="GH32_Inu-like"/>
    <property type="match status" value="1"/>
</dbReference>
<evidence type="ECO:0000256" key="7">
    <source>
        <dbReference type="ARBA" id="ARBA00023295"/>
    </source>
</evidence>
<feature type="transmembrane region" description="Helical" evidence="10">
    <location>
        <begin position="1022"/>
        <end position="1041"/>
    </location>
</feature>
<keyword evidence="2" id="KW-0134">Cell wall</keyword>
<dbReference type="InterPro" id="IPR001362">
    <property type="entry name" value="Glyco_hydro_32"/>
</dbReference>
<evidence type="ECO:0000256" key="4">
    <source>
        <dbReference type="ARBA" id="ARBA00022729"/>
    </source>
</evidence>
<keyword evidence="10" id="KW-0812">Transmembrane</keyword>
<gene>
    <name evidence="14" type="ORF">V5R04_11795</name>
</gene>
<dbReference type="GO" id="GO:0005987">
    <property type="term" value="P:sucrose catabolic process"/>
    <property type="evidence" value="ECO:0007669"/>
    <property type="project" value="TreeGrafter"/>
</dbReference>
<evidence type="ECO:0000256" key="10">
    <source>
        <dbReference type="SAM" id="Phobius"/>
    </source>
</evidence>
<sequence length="1047" mass="111581">MSSNKKKPLSLVLGTAVLGLSLLGLQPAFGSTTANESDPFRPQIHFTPEKNWMNDPNGLVYENGTWHLFFQHNPEGTGWGNMSWGHATSTDLMNWEEQPIAIPQTFDSNGDSIEDIFSGSIVVDHKNTSGLGSLESPPLIAIYTSAYTDKHLSLGGIQAQSIAYSNDHGQTWTKYENNPVLDRDSANFRDPKVFWHENAATGEGYWVMVAVEATDYQVVLYRSDDLKSWDFLSDFGPANAVGGIWECPDLFELPIDGDPNNTKWVLVVNMNPGAVAGGSGGQYFVGDFDGTTFTSESTVADAPLPEGKVFADFESSYDGWTLTSNSEDPAAGPWGLAPAKGTLEGQHPVGNQVGDGLVNSFLGGDFPTGTMESESFTIDSPFINLMTGGGNHPRVEGSQSTNTPPAGALLFNGFEDTDTPLVDLGWELTGDFQTNPNTSSSTQGGDYFIGDGRFNTFEMGENGDGNIGDITSPKFTIGAADTYLSFLQGGGKRNDGSLEVQLLNDGKVVRSSTGPDSGELNWVSWDVSEFRGKSVQLRVHDAATGGWGHITLDHVVLGAEASKIRNNEVSANLVVDGKVVRSATGNESEILEWNSWNVEEFRGQEATILIVDNHSGGWGHILVDHIIFSDGAVPNHLENYDWLDWGRDFYATVSFSNVPDNRRVMIGWMSNWQYAGDTPTGQWRSAMSLPREYELVTTPKGPRLSQKVVSEIATYEQATQATSLEPRTLSDGTHATDLTGDLFKVDAVFEPGTADAFGLEVLSNGETGTKIGYNSGQGKLFVDRTRSGNVGFNSTFPSVDSAPVSLANGQVEFTAYVDRSSVEVFAADGQIAITDLVYPAAGANQISLWAQGGDAKLVSLTITPLKPSIGAGPIVPAPEVAPGTPTAVSGVSTAPGTADLDWVAPTEAGDSPITGYRVYAQQTSPTGDPVGEVQQVCETSGSVTNCQARDLTPKSVYVFTVEAINSAGPGERSEPSAPVTILHEVDAEDSGSGDSDKDGEDDNQNKATDDELAKTGADTTSLVTALGAIMALFAAGGALTLTRKSRS</sequence>
<keyword evidence="8" id="KW-0119">Carbohydrate metabolism</keyword>
<keyword evidence="5" id="KW-0378">Hydrolase</keyword>
<dbReference type="InterPro" id="IPR013320">
    <property type="entry name" value="ConA-like_dom_sf"/>
</dbReference>
<evidence type="ECO:0000256" key="11">
    <source>
        <dbReference type="SAM" id="SignalP"/>
    </source>
</evidence>
<dbReference type="PANTHER" id="PTHR42800">
    <property type="entry name" value="EXOINULINASE INUD (AFU_ORTHOLOGUE AFUA_5G00480)"/>
    <property type="match status" value="1"/>
</dbReference>
<feature type="domain" description="Fibronectin type-III" evidence="13">
    <location>
        <begin position="881"/>
        <end position="984"/>
    </location>
</feature>
<dbReference type="CDD" id="cd00063">
    <property type="entry name" value="FN3"/>
    <property type="match status" value="1"/>
</dbReference>
<dbReference type="GO" id="GO:0005737">
    <property type="term" value="C:cytoplasm"/>
    <property type="evidence" value="ECO:0007669"/>
    <property type="project" value="TreeGrafter"/>
</dbReference>
<dbReference type="InterPro" id="IPR013148">
    <property type="entry name" value="Glyco_hydro_32_N"/>
</dbReference>
<keyword evidence="3" id="KW-0964">Secreted</keyword>
<feature type="chain" id="PRO_5043683436" evidence="11">
    <location>
        <begin position="31"/>
        <end position="1047"/>
    </location>
</feature>
<organism evidence="14">
    <name type="scientific">Jonesiaceae bacterium BS-20</name>
    <dbReference type="NCBI Taxonomy" id="3120821"/>
    <lineage>
        <taxon>Bacteria</taxon>
        <taxon>Bacillati</taxon>
        <taxon>Actinomycetota</taxon>
        <taxon>Actinomycetes</taxon>
        <taxon>Micrococcales</taxon>
        <taxon>Jonesiaceae</taxon>
    </lineage>
</organism>
<evidence type="ECO:0000256" key="3">
    <source>
        <dbReference type="ARBA" id="ARBA00022525"/>
    </source>
</evidence>
<dbReference type="InterPro" id="IPR003961">
    <property type="entry name" value="FN3_dom"/>
</dbReference>
<keyword evidence="10" id="KW-0472">Membrane</keyword>
<evidence type="ECO:0000259" key="13">
    <source>
        <dbReference type="PROSITE" id="PS50853"/>
    </source>
</evidence>
<dbReference type="InterPro" id="IPR019931">
    <property type="entry name" value="LPXTG_anchor"/>
</dbReference>
<dbReference type="Pfam" id="PF00041">
    <property type="entry name" value="fn3"/>
    <property type="match status" value="1"/>
</dbReference>
<dbReference type="InterPro" id="IPR023296">
    <property type="entry name" value="Glyco_hydro_beta-prop_sf"/>
</dbReference>
<evidence type="ECO:0000256" key="1">
    <source>
        <dbReference type="ARBA" id="ARBA00009902"/>
    </source>
</evidence>
<dbReference type="SUPFAM" id="SSF49265">
    <property type="entry name" value="Fibronectin type III"/>
    <property type="match status" value="1"/>
</dbReference>